<evidence type="ECO:0000256" key="9">
    <source>
        <dbReference type="SAM" id="Phobius"/>
    </source>
</evidence>
<dbReference type="Gene3D" id="1.10.1760.20">
    <property type="match status" value="1"/>
</dbReference>
<dbReference type="PIRSF" id="PIRSF037778">
    <property type="entry name" value="UCP037778_transp_RibU"/>
    <property type="match status" value="1"/>
</dbReference>
<feature type="transmembrane region" description="Helical" evidence="9">
    <location>
        <begin position="109"/>
        <end position="139"/>
    </location>
</feature>
<protein>
    <recommendedName>
        <fullName evidence="8">Riboflavin transporter</fullName>
    </recommendedName>
</protein>
<name>A0A926DL89_9FIRM</name>
<evidence type="ECO:0000256" key="8">
    <source>
        <dbReference type="PIRNR" id="PIRNR037778"/>
    </source>
</evidence>
<keyword evidence="11" id="KW-1185">Reference proteome</keyword>
<dbReference type="GO" id="GO:0032217">
    <property type="term" value="F:riboflavin transmembrane transporter activity"/>
    <property type="evidence" value="ECO:0007669"/>
    <property type="project" value="UniProtKB-UniRule"/>
</dbReference>
<feature type="transmembrane region" description="Helical" evidence="9">
    <location>
        <begin position="151"/>
        <end position="175"/>
    </location>
</feature>
<comment type="function">
    <text evidence="8">Probably a riboflavin-binding protein that interacts with the energy-coupling factor (ECF) ABC-transporter complex.</text>
</comment>
<gene>
    <name evidence="10" type="ORF">H8698_08515</name>
</gene>
<keyword evidence="5 9" id="KW-0812">Transmembrane</keyword>
<organism evidence="10 11">
    <name type="scientific">Congzhengia minquanensis</name>
    <dbReference type="NCBI Taxonomy" id="2763657"/>
    <lineage>
        <taxon>Bacteria</taxon>
        <taxon>Bacillati</taxon>
        <taxon>Bacillota</taxon>
        <taxon>Clostridia</taxon>
        <taxon>Eubacteriales</taxon>
        <taxon>Oscillospiraceae</taxon>
        <taxon>Congzhengia</taxon>
    </lineage>
</organism>
<evidence type="ECO:0000256" key="6">
    <source>
        <dbReference type="ARBA" id="ARBA00022989"/>
    </source>
</evidence>
<keyword evidence="6 9" id="KW-1133">Transmembrane helix</keyword>
<dbReference type="RefSeq" id="WP_249312805.1">
    <property type="nucleotide sequence ID" value="NZ_JACRSU010000003.1"/>
</dbReference>
<sequence>MLQQNTKTNKTRLYAFVGVFSAAAFLLQVIGTLTGLKVGGFLDVEISDLPALIIAFAYGPLAGVLTELIKNLLHCTMTSTGLVGELANFVMTGTLCFVAGMVYKHNKTFQGAVLSLIFATLALAAAGVLANLFIMLPLYMPSAPFSVKMNLVLFTILPFNLVKGVVLSVLTLLLYKKISPILHK</sequence>
<evidence type="ECO:0000256" key="1">
    <source>
        <dbReference type="ARBA" id="ARBA00004651"/>
    </source>
</evidence>
<dbReference type="InterPro" id="IPR024529">
    <property type="entry name" value="ECF_trnsprt_substrate-spec"/>
</dbReference>
<comment type="caution">
    <text evidence="10">The sequence shown here is derived from an EMBL/GenBank/DDBJ whole genome shotgun (WGS) entry which is preliminary data.</text>
</comment>
<dbReference type="Pfam" id="PF12822">
    <property type="entry name" value="ECF_trnsprt"/>
    <property type="match status" value="1"/>
</dbReference>
<keyword evidence="4 8" id="KW-1003">Cell membrane</keyword>
<dbReference type="PANTHER" id="PTHR38438:SF1">
    <property type="entry name" value="RIBOFLAVIN TRANSPORTER RIBU"/>
    <property type="match status" value="1"/>
</dbReference>
<dbReference type="PANTHER" id="PTHR38438">
    <property type="entry name" value="RIBOFLAVIN TRANSPORTER RIBU"/>
    <property type="match status" value="1"/>
</dbReference>
<proteinExistence type="inferred from homology"/>
<dbReference type="InterPro" id="IPR025720">
    <property type="entry name" value="RibU"/>
</dbReference>
<evidence type="ECO:0000256" key="7">
    <source>
        <dbReference type="ARBA" id="ARBA00023136"/>
    </source>
</evidence>
<evidence type="ECO:0000313" key="11">
    <source>
        <dbReference type="Proteomes" id="UP000611762"/>
    </source>
</evidence>
<reference evidence="10" key="1">
    <citation type="submission" date="2020-08" db="EMBL/GenBank/DDBJ databases">
        <title>Genome public.</title>
        <authorList>
            <person name="Liu C."/>
            <person name="Sun Q."/>
        </authorList>
    </citation>
    <scope>NUCLEOTIDE SEQUENCE</scope>
    <source>
        <strain evidence="10">H8</strain>
    </source>
</reference>
<evidence type="ECO:0000313" key="10">
    <source>
        <dbReference type="EMBL" id="MBC8541013.1"/>
    </source>
</evidence>
<accession>A0A926DL89</accession>
<feature type="transmembrane region" description="Helical" evidence="9">
    <location>
        <begin position="12"/>
        <end position="31"/>
    </location>
</feature>
<keyword evidence="7 8" id="KW-0472">Membrane</keyword>
<comment type="subcellular location">
    <subcellularLocation>
        <location evidence="1">Cell membrane</location>
        <topology evidence="1">Multi-pass membrane protein</topology>
    </subcellularLocation>
</comment>
<dbReference type="GO" id="GO:0005886">
    <property type="term" value="C:plasma membrane"/>
    <property type="evidence" value="ECO:0007669"/>
    <property type="project" value="UniProtKB-SubCell"/>
</dbReference>
<evidence type="ECO:0000256" key="2">
    <source>
        <dbReference type="ARBA" id="ARBA00005540"/>
    </source>
</evidence>
<feature type="transmembrane region" description="Helical" evidence="9">
    <location>
        <begin position="81"/>
        <end position="103"/>
    </location>
</feature>
<comment type="similarity">
    <text evidence="2 8">Belongs to the prokaryotic riboflavin transporter (P-RFT) (TC 2.A.87) family.</text>
</comment>
<keyword evidence="3 8" id="KW-0813">Transport</keyword>
<evidence type="ECO:0000256" key="5">
    <source>
        <dbReference type="ARBA" id="ARBA00022692"/>
    </source>
</evidence>
<evidence type="ECO:0000256" key="4">
    <source>
        <dbReference type="ARBA" id="ARBA00022475"/>
    </source>
</evidence>
<feature type="transmembrane region" description="Helical" evidence="9">
    <location>
        <begin position="51"/>
        <end position="69"/>
    </location>
</feature>
<evidence type="ECO:0000256" key="3">
    <source>
        <dbReference type="ARBA" id="ARBA00022448"/>
    </source>
</evidence>
<dbReference type="EMBL" id="JACRSU010000003">
    <property type="protein sequence ID" value="MBC8541013.1"/>
    <property type="molecule type" value="Genomic_DNA"/>
</dbReference>
<dbReference type="Proteomes" id="UP000611762">
    <property type="component" value="Unassembled WGS sequence"/>
</dbReference>
<dbReference type="AlphaFoldDB" id="A0A926DL89"/>